<dbReference type="Ensembl" id="ENSPFOT00000025342.1">
    <property type="protein sequence ID" value="ENSPFOP00000029032.1"/>
    <property type="gene ID" value="ENSPFOG00000021907.1"/>
</dbReference>
<dbReference type="GeneTree" id="ENSGT00940000163711"/>
<dbReference type="EMBL" id="AYCK01025510">
    <property type="status" value="NOT_ANNOTATED_CDS"/>
    <property type="molecule type" value="Genomic_DNA"/>
</dbReference>
<keyword evidence="3" id="KW-0812">Transmembrane</keyword>
<dbReference type="GO" id="GO:0007166">
    <property type="term" value="P:cell surface receptor signaling pathway"/>
    <property type="evidence" value="ECO:0007669"/>
    <property type="project" value="TreeGrafter"/>
</dbReference>
<feature type="transmembrane region" description="Helical" evidence="3">
    <location>
        <begin position="208"/>
        <end position="230"/>
    </location>
</feature>
<organism evidence="4 5">
    <name type="scientific">Poecilia formosa</name>
    <name type="common">Amazon molly</name>
    <name type="synonym">Limia formosa</name>
    <dbReference type="NCBI Taxonomy" id="48698"/>
    <lineage>
        <taxon>Eukaryota</taxon>
        <taxon>Metazoa</taxon>
        <taxon>Chordata</taxon>
        <taxon>Craniata</taxon>
        <taxon>Vertebrata</taxon>
        <taxon>Euteleostomi</taxon>
        <taxon>Actinopterygii</taxon>
        <taxon>Neopterygii</taxon>
        <taxon>Teleostei</taxon>
        <taxon>Neoteleostei</taxon>
        <taxon>Acanthomorphata</taxon>
        <taxon>Ovalentaria</taxon>
        <taxon>Atherinomorphae</taxon>
        <taxon>Cyprinodontiformes</taxon>
        <taxon>Poeciliidae</taxon>
        <taxon>Poeciliinae</taxon>
        <taxon>Poecilia</taxon>
    </lineage>
</organism>
<evidence type="ECO:0000313" key="5">
    <source>
        <dbReference type="Proteomes" id="UP000028760"/>
    </source>
</evidence>
<keyword evidence="2" id="KW-1015">Disulfide bond</keyword>
<accession>A0A096MC91</accession>
<reference evidence="4" key="3">
    <citation type="submission" date="2025-09" db="UniProtKB">
        <authorList>
            <consortium name="Ensembl"/>
        </authorList>
    </citation>
    <scope>IDENTIFICATION</scope>
</reference>
<keyword evidence="3" id="KW-0472">Membrane</keyword>
<dbReference type="Proteomes" id="UP000028760">
    <property type="component" value="Unassembled WGS sequence"/>
</dbReference>
<dbReference type="PANTHER" id="PTHR11481">
    <property type="entry name" value="IMMUNOGLOBULIN FC RECEPTOR"/>
    <property type="match status" value="1"/>
</dbReference>
<dbReference type="Gene3D" id="2.60.40.10">
    <property type="entry name" value="Immunoglobulins"/>
    <property type="match status" value="1"/>
</dbReference>
<reference evidence="5" key="1">
    <citation type="submission" date="2013-10" db="EMBL/GenBank/DDBJ databases">
        <authorList>
            <person name="Schartl M."/>
            <person name="Warren W."/>
        </authorList>
    </citation>
    <scope>NUCLEOTIDE SEQUENCE [LARGE SCALE GENOMIC DNA]</scope>
    <source>
        <strain evidence="5">female</strain>
    </source>
</reference>
<sequence length="242" mass="27426">MEFGSVCLVVAATLSIQPDRSQFFRYEAFTLSCAVSGNFSGWRVMRNASEAFTPCEDWGRPNGSSCINHSVYKSDTGLYWCQSEQGECSNVLNITINTGVVILESPALPVTVGDDVTLRCSFKERYDPTSRVTVCCSSSLRRMNIFTRHTFKYKPLLTKVVSRRQEVFRDIAHYSLFLCSNYLSYLSVFKAKPPKSTDPPLIPSTSLMILITIVLFIIYTIIFIMCIIIYRSWARGKEALKH</sequence>
<evidence type="ECO:0000256" key="3">
    <source>
        <dbReference type="SAM" id="Phobius"/>
    </source>
</evidence>
<evidence type="ECO:0000313" key="4">
    <source>
        <dbReference type="Ensembl" id="ENSPFOP00000029032.1"/>
    </source>
</evidence>
<evidence type="ECO:0000256" key="1">
    <source>
        <dbReference type="ARBA" id="ARBA00022729"/>
    </source>
</evidence>
<dbReference type="InterPro" id="IPR013783">
    <property type="entry name" value="Ig-like_fold"/>
</dbReference>
<dbReference type="PANTHER" id="PTHR11481:SF64">
    <property type="entry name" value="FC RECEPTOR-LIKE PROTEIN 4"/>
    <property type="match status" value="1"/>
</dbReference>
<keyword evidence="5" id="KW-1185">Reference proteome</keyword>
<proteinExistence type="predicted"/>
<dbReference type="GO" id="GO:0004888">
    <property type="term" value="F:transmembrane signaling receptor activity"/>
    <property type="evidence" value="ECO:0007669"/>
    <property type="project" value="TreeGrafter"/>
</dbReference>
<dbReference type="GO" id="GO:0006955">
    <property type="term" value="P:immune response"/>
    <property type="evidence" value="ECO:0007669"/>
    <property type="project" value="TreeGrafter"/>
</dbReference>
<keyword evidence="1" id="KW-0732">Signal</keyword>
<dbReference type="GO" id="GO:0009897">
    <property type="term" value="C:external side of plasma membrane"/>
    <property type="evidence" value="ECO:0007669"/>
    <property type="project" value="TreeGrafter"/>
</dbReference>
<reference evidence="4" key="2">
    <citation type="submission" date="2025-08" db="UniProtKB">
        <authorList>
            <consortium name="Ensembl"/>
        </authorList>
    </citation>
    <scope>IDENTIFICATION</scope>
</reference>
<dbReference type="AlphaFoldDB" id="A0A096MC91"/>
<keyword evidence="3" id="KW-1133">Transmembrane helix</keyword>
<dbReference type="InterPro" id="IPR050488">
    <property type="entry name" value="Ig_Fc_receptor"/>
</dbReference>
<dbReference type="SUPFAM" id="SSF48726">
    <property type="entry name" value="Immunoglobulin"/>
    <property type="match status" value="1"/>
</dbReference>
<dbReference type="InterPro" id="IPR036179">
    <property type="entry name" value="Ig-like_dom_sf"/>
</dbReference>
<protein>
    <submittedName>
        <fullName evidence="4">Immunoglobulin superfamily member 10-like</fullName>
    </submittedName>
</protein>
<evidence type="ECO:0000256" key="2">
    <source>
        <dbReference type="ARBA" id="ARBA00023157"/>
    </source>
</evidence>
<name>A0A096MC91_POEFO</name>